<dbReference type="PROSITE" id="PS51257">
    <property type="entry name" value="PROKAR_LIPOPROTEIN"/>
    <property type="match status" value="1"/>
</dbReference>
<name>A0A7V7GVH9_9GAMM</name>
<dbReference type="PANTHER" id="PTHR12302:SF3">
    <property type="entry name" value="SERINE_THREONINE-PROTEIN KINASE 31"/>
    <property type="match status" value="1"/>
</dbReference>
<dbReference type="InterPro" id="IPR035437">
    <property type="entry name" value="SNase_OB-fold_sf"/>
</dbReference>
<evidence type="ECO:0000313" key="6">
    <source>
        <dbReference type="EMBL" id="KAA0694307.1"/>
    </source>
</evidence>
<dbReference type="Proteomes" id="UP000463138">
    <property type="component" value="Unassembled WGS sequence"/>
</dbReference>
<evidence type="ECO:0000256" key="1">
    <source>
        <dbReference type="ARBA" id="ARBA00022722"/>
    </source>
</evidence>
<proteinExistence type="predicted"/>
<dbReference type="PROSITE" id="PS50830">
    <property type="entry name" value="TNASE_3"/>
    <property type="match status" value="1"/>
</dbReference>
<keyword evidence="3" id="KW-0378">Hydrolase</keyword>
<dbReference type="SUPFAM" id="SSF50199">
    <property type="entry name" value="Staphylococcal nuclease"/>
    <property type="match status" value="1"/>
</dbReference>
<dbReference type="OrthoDB" id="6867997at2"/>
<organism evidence="6 7">
    <name type="scientific">Halopseudomonas laoshanensis</name>
    <dbReference type="NCBI Taxonomy" id="2268758"/>
    <lineage>
        <taxon>Bacteria</taxon>
        <taxon>Pseudomonadati</taxon>
        <taxon>Pseudomonadota</taxon>
        <taxon>Gammaproteobacteria</taxon>
        <taxon>Pseudomonadales</taxon>
        <taxon>Pseudomonadaceae</taxon>
        <taxon>Halopseudomonas</taxon>
    </lineage>
</organism>
<feature type="signal peptide" evidence="4">
    <location>
        <begin position="1"/>
        <end position="28"/>
    </location>
</feature>
<dbReference type="GO" id="GO:0016787">
    <property type="term" value="F:hydrolase activity"/>
    <property type="evidence" value="ECO:0007669"/>
    <property type="project" value="UniProtKB-KW"/>
</dbReference>
<reference evidence="6 7" key="1">
    <citation type="submission" date="2018-07" db="EMBL/GenBank/DDBJ databases">
        <title>Pseudomonas laoshanensis sp. nov., isolated from soil.</title>
        <authorList>
            <person name="Sun J."/>
            <person name="Yu L."/>
            <person name="Wang M."/>
            <person name="Zhang C."/>
        </authorList>
    </citation>
    <scope>NUCLEOTIDE SEQUENCE [LARGE SCALE GENOMIC DNA]</scope>
    <source>
        <strain evidence="6 7">Y22</strain>
    </source>
</reference>
<sequence length="264" mass="28757">MAAVQGKKKALLTGAFFIACLLAPAVHADVCQLADKGERVSSRVVIDGDTLELSDQRRVRLIGIDTPEIGRRGEPSQPFAQAARKRLEQLVRQPGLRLHVGRQPKDHYGRTLAHLYGPDGQNIEAQLLSEGLGFALAVPPNSALIDCHLAAEGLARQAKLGLWQDSPVQKASQIKSGGFALVGGHVVSANEAGGYLWLELDGPVVLRIAQDERRLFPAGAPGSWKGRQLEARGWVIDRRGQRHLKSGHKPFMLPLRHPSMLELQ</sequence>
<dbReference type="Pfam" id="PF00565">
    <property type="entry name" value="SNase"/>
    <property type="match status" value="1"/>
</dbReference>
<evidence type="ECO:0000259" key="5">
    <source>
        <dbReference type="PROSITE" id="PS50830"/>
    </source>
</evidence>
<dbReference type="EMBL" id="QOVF01000003">
    <property type="protein sequence ID" value="KAA0694307.1"/>
    <property type="molecule type" value="Genomic_DNA"/>
</dbReference>
<dbReference type="Gene3D" id="2.40.50.90">
    <property type="match status" value="1"/>
</dbReference>
<accession>A0A7V7GVH9</accession>
<evidence type="ECO:0000313" key="7">
    <source>
        <dbReference type="Proteomes" id="UP000463138"/>
    </source>
</evidence>
<protein>
    <submittedName>
        <fullName evidence="6">Thermonuclease family protein</fullName>
    </submittedName>
</protein>
<keyword evidence="4" id="KW-0732">Signal</keyword>
<keyword evidence="7" id="KW-1185">Reference proteome</keyword>
<evidence type="ECO:0000256" key="4">
    <source>
        <dbReference type="SAM" id="SignalP"/>
    </source>
</evidence>
<keyword evidence="2" id="KW-0255">Endonuclease</keyword>
<evidence type="ECO:0000256" key="3">
    <source>
        <dbReference type="ARBA" id="ARBA00022801"/>
    </source>
</evidence>
<feature type="chain" id="PRO_5031230175" evidence="4">
    <location>
        <begin position="29"/>
        <end position="264"/>
    </location>
</feature>
<dbReference type="AlphaFoldDB" id="A0A7V7GVH9"/>
<feature type="domain" description="TNase-like" evidence="5">
    <location>
        <begin position="36"/>
        <end position="165"/>
    </location>
</feature>
<keyword evidence="1" id="KW-0540">Nuclease</keyword>
<evidence type="ECO:0000256" key="2">
    <source>
        <dbReference type="ARBA" id="ARBA00022759"/>
    </source>
</evidence>
<comment type="caution">
    <text evidence="6">The sequence shown here is derived from an EMBL/GenBank/DDBJ whole genome shotgun (WGS) entry which is preliminary data.</text>
</comment>
<gene>
    <name evidence="6" type="ORF">DT594_10835</name>
</gene>
<dbReference type="GO" id="GO:0004519">
    <property type="term" value="F:endonuclease activity"/>
    <property type="evidence" value="ECO:0007669"/>
    <property type="project" value="UniProtKB-KW"/>
</dbReference>
<dbReference type="InterPro" id="IPR016071">
    <property type="entry name" value="Staphylococal_nuclease_OB-fold"/>
</dbReference>
<dbReference type="PANTHER" id="PTHR12302">
    <property type="entry name" value="EBNA2 BINDING PROTEIN P100"/>
    <property type="match status" value="1"/>
</dbReference>
<dbReference type="SMART" id="SM00318">
    <property type="entry name" value="SNc"/>
    <property type="match status" value="1"/>
</dbReference>